<gene>
    <name evidence="1" type="ORF">HELGO_WM13806</name>
</gene>
<dbReference type="EMBL" id="CACVAU010000031">
    <property type="protein sequence ID" value="CAA6809556.1"/>
    <property type="molecule type" value="Genomic_DNA"/>
</dbReference>
<protein>
    <recommendedName>
        <fullName evidence="2">Transposase</fullName>
    </recommendedName>
</protein>
<organism evidence="1">
    <name type="scientific">uncultured Sulfurovum sp</name>
    <dbReference type="NCBI Taxonomy" id="269237"/>
    <lineage>
        <taxon>Bacteria</taxon>
        <taxon>Pseudomonadati</taxon>
        <taxon>Campylobacterota</taxon>
        <taxon>Epsilonproteobacteria</taxon>
        <taxon>Campylobacterales</taxon>
        <taxon>Sulfurovaceae</taxon>
        <taxon>Sulfurovum</taxon>
        <taxon>environmental samples</taxon>
    </lineage>
</organism>
<evidence type="ECO:0008006" key="2">
    <source>
        <dbReference type="Google" id="ProtNLM"/>
    </source>
</evidence>
<accession>A0A6S6T3P6</accession>
<proteinExistence type="predicted"/>
<sequence length="87" mass="9925">FEKAEFINLPKEEQDKYHKNLKVYRDLINSVDTAHAKGKVEGKREGKIEGKREEKVEIAKKSLSENIDVETIALITGLSQEDIEALK</sequence>
<reference evidence="1" key="1">
    <citation type="submission" date="2020-01" db="EMBL/GenBank/DDBJ databases">
        <authorList>
            <person name="Meier V. D."/>
            <person name="Meier V D."/>
        </authorList>
    </citation>
    <scope>NUCLEOTIDE SEQUENCE</scope>
    <source>
        <strain evidence="1">HLG_WM_MAG_05</strain>
    </source>
</reference>
<evidence type="ECO:0000313" key="1">
    <source>
        <dbReference type="EMBL" id="CAA6809556.1"/>
    </source>
</evidence>
<name>A0A6S6T3P6_9BACT</name>
<feature type="non-terminal residue" evidence="1">
    <location>
        <position position="1"/>
    </location>
</feature>
<dbReference type="AlphaFoldDB" id="A0A6S6T3P6"/>